<feature type="region of interest" description="Disordered" evidence="1">
    <location>
        <begin position="242"/>
        <end position="288"/>
    </location>
</feature>
<dbReference type="Proteomes" id="UP001196661">
    <property type="component" value="Unassembled WGS sequence"/>
</dbReference>
<feature type="compositionally biased region" description="Polar residues" evidence="1">
    <location>
        <begin position="1"/>
        <end position="16"/>
    </location>
</feature>
<evidence type="ECO:0000313" key="4">
    <source>
        <dbReference type="Proteomes" id="UP001196661"/>
    </source>
</evidence>
<protein>
    <recommendedName>
        <fullName evidence="5">SPOR domain-containing protein</fullName>
    </recommendedName>
</protein>
<dbReference type="RefSeq" id="WP_215616709.1">
    <property type="nucleotide sequence ID" value="NZ_JADOER010000002.1"/>
</dbReference>
<gene>
    <name evidence="3" type="ORF">IXB28_01185</name>
</gene>
<feature type="region of interest" description="Disordered" evidence="1">
    <location>
        <begin position="302"/>
        <end position="370"/>
    </location>
</feature>
<feature type="compositionally biased region" description="Low complexity" evidence="1">
    <location>
        <begin position="242"/>
        <end position="258"/>
    </location>
</feature>
<feature type="transmembrane region" description="Helical" evidence="2">
    <location>
        <begin position="206"/>
        <end position="228"/>
    </location>
</feature>
<keyword evidence="2" id="KW-0812">Transmembrane</keyword>
<feature type="compositionally biased region" description="Pro residues" evidence="1">
    <location>
        <begin position="86"/>
        <end position="99"/>
    </location>
</feature>
<keyword evidence="2" id="KW-1133">Transmembrane helix</keyword>
<organism evidence="3 4">
    <name type="scientific">Leptothoe kymatousa TAU-MAC 1615</name>
    <dbReference type="NCBI Taxonomy" id="2364775"/>
    <lineage>
        <taxon>Bacteria</taxon>
        <taxon>Bacillati</taxon>
        <taxon>Cyanobacteriota</taxon>
        <taxon>Cyanophyceae</taxon>
        <taxon>Nodosilineales</taxon>
        <taxon>Cymatolegaceae</taxon>
        <taxon>Leptothoe</taxon>
        <taxon>Leptothoe kymatousa</taxon>
    </lineage>
</organism>
<feature type="compositionally biased region" description="Low complexity" evidence="1">
    <location>
        <begin position="136"/>
        <end position="152"/>
    </location>
</feature>
<sequence length="442" mass="45875">MASSQDNSSVSPSTGSDPDHSIAPQLERALQNLNVNLEDELTRYRRKRHGRVNPPPPPRRKKQRQTIDLISVKAAPSDSAVNVPPANQPPKPPPPPPNPFLQAGTEPPTAAPPDIELPDVDELLEAQLSEIDESVAEGATGEAATGEAATGEVGIDETALPVQTTDNTPDGYLESSEELLKSLDDEKAEPDSIPEPYSPNRKNNGLLKLAGLVLVLLAGVGVGFAITYPSQLQKLRAQLFPGGTAPDTTEPAATTDGPSDATSDTPSAETTPAETAPDGYKPPGPDLSQREFVELDLESLSTLEVDGNRPNVPVPAPAQAPQTDTANPTAAAGTTPAAPPASSDPAAPSEPAATGETTPASDPAAETTPAAAGPNFYVITSYTGDASLNKAREFVPDAFVRNFNAGARIQLAAFDNQAQAADQVAALNQQGIAVELFGPTNE</sequence>
<feature type="compositionally biased region" description="Acidic residues" evidence="1">
    <location>
        <begin position="116"/>
        <end position="135"/>
    </location>
</feature>
<evidence type="ECO:0008006" key="5">
    <source>
        <dbReference type="Google" id="ProtNLM"/>
    </source>
</evidence>
<evidence type="ECO:0000256" key="1">
    <source>
        <dbReference type="SAM" id="MobiDB-lite"/>
    </source>
</evidence>
<comment type="caution">
    <text evidence="3">The sequence shown here is derived from an EMBL/GenBank/DDBJ whole genome shotgun (WGS) entry which is preliminary data.</text>
</comment>
<evidence type="ECO:0000313" key="3">
    <source>
        <dbReference type="EMBL" id="MBT9310807.1"/>
    </source>
</evidence>
<feature type="compositionally biased region" description="Low complexity" evidence="1">
    <location>
        <begin position="319"/>
        <end position="370"/>
    </location>
</feature>
<reference evidence="3 4" key="1">
    <citation type="journal article" date="2021" name="Mar. Drugs">
        <title>Genome Reduction and Secondary Metabolism of the Marine Sponge-Associated Cyanobacterium Leptothoe.</title>
        <authorList>
            <person name="Konstantinou D."/>
            <person name="Popin R.V."/>
            <person name="Fewer D.P."/>
            <person name="Sivonen K."/>
            <person name="Gkelis S."/>
        </authorList>
    </citation>
    <scope>NUCLEOTIDE SEQUENCE [LARGE SCALE GENOMIC DNA]</scope>
    <source>
        <strain evidence="3 4">TAU-MAC 1615</strain>
    </source>
</reference>
<keyword evidence="4" id="KW-1185">Reference proteome</keyword>
<dbReference type="EMBL" id="JADOER010000002">
    <property type="protein sequence ID" value="MBT9310807.1"/>
    <property type="molecule type" value="Genomic_DNA"/>
</dbReference>
<proteinExistence type="predicted"/>
<feature type="compositionally biased region" description="Low complexity" evidence="1">
    <location>
        <begin position="265"/>
        <end position="277"/>
    </location>
</feature>
<feature type="region of interest" description="Disordered" evidence="1">
    <location>
        <begin position="38"/>
        <end position="203"/>
    </location>
</feature>
<evidence type="ECO:0000256" key="2">
    <source>
        <dbReference type="SAM" id="Phobius"/>
    </source>
</evidence>
<keyword evidence="2" id="KW-0472">Membrane</keyword>
<feature type="region of interest" description="Disordered" evidence="1">
    <location>
        <begin position="1"/>
        <end position="26"/>
    </location>
</feature>
<accession>A0ABS5XYV4</accession>
<name>A0ABS5XYV4_9CYAN</name>